<feature type="compositionally biased region" description="Basic residues" evidence="1">
    <location>
        <begin position="225"/>
        <end position="248"/>
    </location>
</feature>
<feature type="region of interest" description="Disordered" evidence="1">
    <location>
        <begin position="134"/>
        <end position="186"/>
    </location>
</feature>
<proteinExistence type="predicted"/>
<feature type="region of interest" description="Disordered" evidence="1">
    <location>
        <begin position="224"/>
        <end position="281"/>
    </location>
</feature>
<protein>
    <submittedName>
        <fullName evidence="2">Uncharacterized protein</fullName>
    </submittedName>
</protein>
<dbReference type="AlphaFoldDB" id="A0AAN6W5T3"/>
<name>A0AAN6W5T3_9PEZI</name>
<feature type="compositionally biased region" description="Basic and acidic residues" evidence="1">
    <location>
        <begin position="249"/>
        <end position="258"/>
    </location>
</feature>
<evidence type="ECO:0000313" key="2">
    <source>
        <dbReference type="EMBL" id="KAK4175483.1"/>
    </source>
</evidence>
<reference evidence="2" key="1">
    <citation type="journal article" date="2023" name="Mol. Phylogenet. Evol.">
        <title>Genome-scale phylogeny and comparative genomics of the fungal order Sordariales.</title>
        <authorList>
            <person name="Hensen N."/>
            <person name="Bonometti L."/>
            <person name="Westerberg I."/>
            <person name="Brannstrom I.O."/>
            <person name="Guillou S."/>
            <person name="Cros-Aarteil S."/>
            <person name="Calhoun S."/>
            <person name="Haridas S."/>
            <person name="Kuo A."/>
            <person name="Mondo S."/>
            <person name="Pangilinan J."/>
            <person name="Riley R."/>
            <person name="LaButti K."/>
            <person name="Andreopoulos B."/>
            <person name="Lipzen A."/>
            <person name="Chen C."/>
            <person name="Yan M."/>
            <person name="Daum C."/>
            <person name="Ng V."/>
            <person name="Clum A."/>
            <person name="Steindorff A."/>
            <person name="Ohm R.A."/>
            <person name="Martin F."/>
            <person name="Silar P."/>
            <person name="Natvig D.O."/>
            <person name="Lalanne C."/>
            <person name="Gautier V."/>
            <person name="Ament-Velasquez S.L."/>
            <person name="Kruys A."/>
            <person name="Hutchinson M.I."/>
            <person name="Powell A.J."/>
            <person name="Barry K."/>
            <person name="Miller A.N."/>
            <person name="Grigoriev I.V."/>
            <person name="Debuchy R."/>
            <person name="Gladieux P."/>
            <person name="Hiltunen Thoren M."/>
            <person name="Johannesson H."/>
        </authorList>
    </citation>
    <scope>NUCLEOTIDE SEQUENCE</scope>
    <source>
        <strain evidence="2">CBS 892.96</strain>
    </source>
</reference>
<gene>
    <name evidence="2" type="ORF">QBC36DRAFT_291413</name>
</gene>
<accession>A0AAN6W5T3</accession>
<organism evidence="2 3">
    <name type="scientific">Triangularia setosa</name>
    <dbReference type="NCBI Taxonomy" id="2587417"/>
    <lineage>
        <taxon>Eukaryota</taxon>
        <taxon>Fungi</taxon>
        <taxon>Dikarya</taxon>
        <taxon>Ascomycota</taxon>
        <taxon>Pezizomycotina</taxon>
        <taxon>Sordariomycetes</taxon>
        <taxon>Sordariomycetidae</taxon>
        <taxon>Sordariales</taxon>
        <taxon>Podosporaceae</taxon>
        <taxon>Triangularia</taxon>
    </lineage>
</organism>
<comment type="caution">
    <text evidence="2">The sequence shown here is derived from an EMBL/GenBank/DDBJ whole genome shotgun (WGS) entry which is preliminary data.</text>
</comment>
<feature type="compositionally biased region" description="Polar residues" evidence="1">
    <location>
        <begin position="271"/>
        <end position="281"/>
    </location>
</feature>
<keyword evidence="3" id="KW-1185">Reference proteome</keyword>
<reference evidence="2" key="2">
    <citation type="submission" date="2023-05" db="EMBL/GenBank/DDBJ databases">
        <authorList>
            <consortium name="Lawrence Berkeley National Laboratory"/>
            <person name="Steindorff A."/>
            <person name="Hensen N."/>
            <person name="Bonometti L."/>
            <person name="Westerberg I."/>
            <person name="Brannstrom I.O."/>
            <person name="Guillou S."/>
            <person name="Cros-Aarteil S."/>
            <person name="Calhoun S."/>
            <person name="Haridas S."/>
            <person name="Kuo A."/>
            <person name="Mondo S."/>
            <person name="Pangilinan J."/>
            <person name="Riley R."/>
            <person name="Labutti K."/>
            <person name="Andreopoulos B."/>
            <person name="Lipzen A."/>
            <person name="Chen C."/>
            <person name="Yanf M."/>
            <person name="Daum C."/>
            <person name="Ng V."/>
            <person name="Clum A."/>
            <person name="Ohm R."/>
            <person name="Martin F."/>
            <person name="Silar P."/>
            <person name="Natvig D."/>
            <person name="Lalanne C."/>
            <person name="Gautier V."/>
            <person name="Ament-Velasquez S.L."/>
            <person name="Kruys A."/>
            <person name="Hutchinson M.I."/>
            <person name="Powell A.J."/>
            <person name="Barry K."/>
            <person name="Miller A.N."/>
            <person name="Grigoriev I.V."/>
            <person name="Debuchy R."/>
            <person name="Gladieux P."/>
            <person name="Thoren M.H."/>
            <person name="Johannesson H."/>
        </authorList>
    </citation>
    <scope>NUCLEOTIDE SEQUENCE</scope>
    <source>
        <strain evidence="2">CBS 892.96</strain>
    </source>
</reference>
<dbReference type="Proteomes" id="UP001302321">
    <property type="component" value="Unassembled WGS sequence"/>
</dbReference>
<sequence>MAAPNPPLATNARKNMKKMSNSRSSSPSPEPTLFSVDTSRRPSSSCASPGLQSPPSAPPVLPPRCTIYSLTHLAPEEIGWNWQTNSLGWSTIASSSTTPASYDTPRERYLTIPQRHEMIAIGITTRSPTAFTYFSPNSQERPAVRKQQPQAGDSRQDHRLLTSLAEGWTPGSPSRPQELELFPSMSNSESTVCSTARAMIDNAGDDDLKLDTEAMRLKLAELNRKRSRGKPRAFKKARMKKRDSRKKSRQVEGSKAEVESQDVTRQPPAAWTTTSLREINI</sequence>
<evidence type="ECO:0000256" key="1">
    <source>
        <dbReference type="SAM" id="MobiDB-lite"/>
    </source>
</evidence>
<feature type="region of interest" description="Disordered" evidence="1">
    <location>
        <begin position="1"/>
        <end position="61"/>
    </location>
</feature>
<dbReference type="EMBL" id="MU866232">
    <property type="protein sequence ID" value="KAK4175483.1"/>
    <property type="molecule type" value="Genomic_DNA"/>
</dbReference>
<evidence type="ECO:0000313" key="3">
    <source>
        <dbReference type="Proteomes" id="UP001302321"/>
    </source>
</evidence>
<feature type="compositionally biased region" description="Low complexity" evidence="1">
    <location>
        <begin position="18"/>
        <end position="27"/>
    </location>
</feature>
<feature type="compositionally biased region" description="Polar residues" evidence="1">
    <location>
        <begin position="35"/>
        <end position="53"/>
    </location>
</feature>